<dbReference type="EMBL" id="CP043028">
    <property type="protein sequence ID" value="QFJ53816.1"/>
    <property type="molecule type" value="Genomic_DNA"/>
</dbReference>
<evidence type="ECO:0000313" key="2">
    <source>
        <dbReference type="Proteomes" id="UP000327030"/>
    </source>
</evidence>
<accession>A0A5P6VMC4</accession>
<dbReference type="Pfam" id="PF09148">
    <property type="entry name" value="DUF1934"/>
    <property type="match status" value="1"/>
</dbReference>
<dbReference type="InterPro" id="IPR015231">
    <property type="entry name" value="DUF1934"/>
</dbReference>
<proteinExistence type="predicted"/>
<dbReference type="RefSeq" id="WP_151622312.1">
    <property type="nucleotide sequence ID" value="NZ_CP043028.1"/>
</dbReference>
<organism evidence="1 2">
    <name type="scientific">Pseudobutyrivibrio xylanivorans</name>
    <dbReference type="NCBI Taxonomy" id="185007"/>
    <lineage>
        <taxon>Bacteria</taxon>
        <taxon>Bacillati</taxon>
        <taxon>Bacillota</taxon>
        <taxon>Clostridia</taxon>
        <taxon>Lachnospirales</taxon>
        <taxon>Lachnospiraceae</taxon>
        <taxon>Pseudobutyrivibrio</taxon>
    </lineage>
</organism>
<name>A0A5P6VMC4_PSEXY</name>
<dbReference type="AlphaFoldDB" id="A0A5P6VMC4"/>
<dbReference type="SUPFAM" id="SSF50814">
    <property type="entry name" value="Lipocalins"/>
    <property type="match status" value="1"/>
</dbReference>
<protein>
    <submittedName>
        <fullName evidence="1">DUF1934 domain-containing protein</fullName>
    </submittedName>
</protein>
<evidence type="ECO:0000313" key="1">
    <source>
        <dbReference type="EMBL" id="QFJ53816.1"/>
    </source>
</evidence>
<gene>
    <name evidence="1" type="ORF">FXF36_02510</name>
</gene>
<sequence length="138" mass="15792">MAGKNCIINLESKQKMGGDQETIKEGYCGIIMERDDAYYLSYKRNLEDGEVACLLTFDRHSFTMSQKGALRSKLELHPGEKTTNEYSTPVGALDLQVYTRRYDVVEQEDYIKVIIDYDILTGADPIETSMDIEIIYLE</sequence>
<reference evidence="2" key="1">
    <citation type="submission" date="2019-08" db="EMBL/GenBank/DDBJ databases">
        <title>Complete Genome Sequence of the Polysaccharide-Degrading Rumen Bacterium Pseudobutyrivibrio xylanivorans MA3014.</title>
        <authorList>
            <person name="Palevich N."/>
            <person name="Maclean P.H."/>
            <person name="Kelly W.J."/>
            <person name="Leahy S.C."/>
            <person name="Rakonjac J."/>
            <person name="Attwood G.T."/>
        </authorList>
    </citation>
    <scope>NUCLEOTIDE SEQUENCE [LARGE SCALE GENOMIC DNA]</scope>
    <source>
        <strain evidence="2">MA3014</strain>
    </source>
</reference>
<dbReference type="Gene3D" id="2.40.128.20">
    <property type="match status" value="1"/>
</dbReference>
<dbReference type="InterPro" id="IPR012674">
    <property type="entry name" value="Calycin"/>
</dbReference>
<dbReference type="OrthoDB" id="1095052at2"/>
<dbReference type="Proteomes" id="UP000327030">
    <property type="component" value="Chromosome 1"/>
</dbReference>
<dbReference type="KEGG" id="pxv:FXF36_02510"/>